<evidence type="ECO:0000313" key="2">
    <source>
        <dbReference type="Proteomes" id="UP001239111"/>
    </source>
</evidence>
<protein>
    <submittedName>
        <fullName evidence="1">Uncharacterized protein</fullName>
    </submittedName>
</protein>
<dbReference type="EMBL" id="CM056743">
    <property type="protein sequence ID" value="KAJ8670973.1"/>
    <property type="molecule type" value="Genomic_DNA"/>
</dbReference>
<gene>
    <name evidence="1" type="ORF">QAD02_002232</name>
</gene>
<reference evidence="1" key="1">
    <citation type="submission" date="2023-04" db="EMBL/GenBank/DDBJ databases">
        <title>A chromosome-level genome assembly of the parasitoid wasp Eretmocerus hayati.</title>
        <authorList>
            <person name="Zhong Y."/>
            <person name="Liu S."/>
            <person name="Liu Y."/>
        </authorList>
    </citation>
    <scope>NUCLEOTIDE SEQUENCE</scope>
    <source>
        <strain evidence="1">ZJU_SS_LIU_2023</strain>
    </source>
</reference>
<organism evidence="1 2">
    <name type="scientific">Eretmocerus hayati</name>
    <dbReference type="NCBI Taxonomy" id="131215"/>
    <lineage>
        <taxon>Eukaryota</taxon>
        <taxon>Metazoa</taxon>
        <taxon>Ecdysozoa</taxon>
        <taxon>Arthropoda</taxon>
        <taxon>Hexapoda</taxon>
        <taxon>Insecta</taxon>
        <taxon>Pterygota</taxon>
        <taxon>Neoptera</taxon>
        <taxon>Endopterygota</taxon>
        <taxon>Hymenoptera</taxon>
        <taxon>Apocrita</taxon>
        <taxon>Proctotrupomorpha</taxon>
        <taxon>Chalcidoidea</taxon>
        <taxon>Aphelinidae</taxon>
        <taxon>Aphelininae</taxon>
        <taxon>Eretmocerus</taxon>
    </lineage>
</organism>
<keyword evidence="2" id="KW-1185">Reference proteome</keyword>
<sequence length="116" mass="13065">MFEAKQSIISCTVCYELLHASQKCAELTASEVKVAELKKTKLRLQIQCTECDSSGEVTFCEHLSTVKNSMEEQFDSLKSDFDSLNRSFSKDISGLKSDLRNIKEPCASMDTLIREN</sequence>
<proteinExistence type="predicted"/>
<dbReference type="Proteomes" id="UP001239111">
    <property type="component" value="Chromosome 3"/>
</dbReference>
<comment type="caution">
    <text evidence="1">The sequence shown here is derived from an EMBL/GenBank/DDBJ whole genome shotgun (WGS) entry which is preliminary data.</text>
</comment>
<accession>A0ACC2NIG6</accession>
<evidence type="ECO:0000313" key="1">
    <source>
        <dbReference type="EMBL" id="KAJ8670973.1"/>
    </source>
</evidence>
<name>A0ACC2NIG6_9HYME</name>